<gene>
    <name evidence="1" type="ORF">Pint_01228</name>
</gene>
<organism evidence="1 2">
    <name type="scientific">Pistacia integerrima</name>
    <dbReference type="NCBI Taxonomy" id="434235"/>
    <lineage>
        <taxon>Eukaryota</taxon>
        <taxon>Viridiplantae</taxon>
        <taxon>Streptophyta</taxon>
        <taxon>Embryophyta</taxon>
        <taxon>Tracheophyta</taxon>
        <taxon>Spermatophyta</taxon>
        <taxon>Magnoliopsida</taxon>
        <taxon>eudicotyledons</taxon>
        <taxon>Gunneridae</taxon>
        <taxon>Pentapetalae</taxon>
        <taxon>rosids</taxon>
        <taxon>malvids</taxon>
        <taxon>Sapindales</taxon>
        <taxon>Anacardiaceae</taxon>
        <taxon>Pistacia</taxon>
    </lineage>
</organism>
<accession>A0ACC0ZHU3</accession>
<evidence type="ECO:0000313" key="1">
    <source>
        <dbReference type="EMBL" id="KAJ0051602.1"/>
    </source>
</evidence>
<keyword evidence="2" id="KW-1185">Reference proteome</keyword>
<proteinExistence type="predicted"/>
<dbReference type="Proteomes" id="UP001163603">
    <property type="component" value="Chromosome 1"/>
</dbReference>
<evidence type="ECO:0000313" key="2">
    <source>
        <dbReference type="Proteomes" id="UP001163603"/>
    </source>
</evidence>
<comment type="caution">
    <text evidence="1">The sequence shown here is derived from an EMBL/GenBank/DDBJ whole genome shotgun (WGS) entry which is preliminary data.</text>
</comment>
<protein>
    <submittedName>
        <fullName evidence="1">Uncharacterized protein</fullName>
    </submittedName>
</protein>
<name>A0ACC0ZHU3_9ROSI</name>
<reference evidence="2" key="1">
    <citation type="journal article" date="2023" name="G3 (Bethesda)">
        <title>Genome assembly and association tests identify interacting loci associated with vigor, precocity, and sex in interspecific pistachio rootstocks.</title>
        <authorList>
            <person name="Palmer W."/>
            <person name="Jacygrad E."/>
            <person name="Sagayaradj S."/>
            <person name="Cavanaugh K."/>
            <person name="Han R."/>
            <person name="Bertier L."/>
            <person name="Beede B."/>
            <person name="Kafkas S."/>
            <person name="Golino D."/>
            <person name="Preece J."/>
            <person name="Michelmore R."/>
        </authorList>
    </citation>
    <scope>NUCLEOTIDE SEQUENCE [LARGE SCALE GENOMIC DNA]</scope>
</reference>
<dbReference type="EMBL" id="CM047736">
    <property type="protein sequence ID" value="KAJ0051602.1"/>
    <property type="molecule type" value="Genomic_DNA"/>
</dbReference>
<sequence>MDGEQVKGKKSLIMKTWKRCLSPRARRSNDKCSCDSLAKSKSWNCATTSSSLSPEKEKTRTDQVAPEGCFTVYVGPEKQRFVIKTEYANHPLFKILLEDAESEYGFNSQGPILLPCDVDLFYKVLAEMESGGDKNIDPAGFGCGKGYSPFLLFSPSRRPNFNVNKGYGAYRLLSPSRMLKVNGMCYMYDVKSVRDLYPKKAVEAVTPDLSSGSLPECPPQYLGDSTEKSTSDINPQYLVWQKKDQFILAWLNATLSEKILSVVYGLTTSKMGNKTCSDYLLLAKSWSDQLTAASKSMDEKDLISYVVGGLNPIYNPFIISFNFSTQDKSISFDDFQSELLNYEQLLDSQNKSLPSDGTQFAFFTNKPKFHHGKKPKYPTQQAKPPSSPKPNPTTTPAYPSSKP</sequence>